<sequence>MASQAPSQAPRERSSPTEQTPSSTNYEASTMQQITYAQPEPDLISSNNVLQIAASPPVADSTSLPIIQSTTESRRCWICQQDDTDDRPEDGEWRRPCPCSLTAHDSCLLDYIADQEAPKSGDLVPQVAINCPQCKATWIIQRPQDPILKAYGAVQQFVDSMKVPVIVSTSLGFLYSGCLVYGLNSICMVFGRSEAVALLGGPIRLGRYDNSFKSLFTRSLHILEPFLPTTLWAYNYNLLLSLPLVAPSLILLRTNFADQASAVILPIYFLKHQKTHPNFNLTWPPSPGLTFATMPFIKKAYNALYKSLFSSLEKKWDLAVQRKPREGETAEEIQNQNPDGEAELILNFEWGRAEFEVPAANADIGAAVEEAEAGQEGQDGGIENANPDADPNAGPMRHVDNWNLRRNIPPAPIASTVLGALAFPTISSTIGDLLKLALPTEWTGGFGRGGFAGGFLRQKWARSVVGGCLFVVLKDAVTLYCKWRKAKNFGKRRVLDWDKREMLRHK</sequence>
<evidence type="ECO:0000256" key="5">
    <source>
        <dbReference type="ARBA" id="ARBA00022833"/>
    </source>
</evidence>
<reference evidence="11" key="1">
    <citation type="submission" date="2016-03" db="EMBL/GenBank/DDBJ databases">
        <authorList>
            <person name="Guldener U."/>
        </authorList>
    </citation>
    <scope>NUCLEOTIDE SEQUENCE [LARGE SCALE GENOMIC DNA]</scope>
    <source>
        <strain evidence="11">04CH-RAC-A.6.1</strain>
    </source>
</reference>
<dbReference type="InterPro" id="IPR013083">
    <property type="entry name" value="Znf_RING/FYVE/PHD"/>
</dbReference>
<feature type="region of interest" description="Disordered" evidence="8">
    <location>
        <begin position="1"/>
        <end position="26"/>
    </location>
</feature>
<keyword evidence="2" id="KW-0812">Transmembrane</keyword>
<dbReference type="Gene3D" id="3.30.40.10">
    <property type="entry name" value="Zinc/RING finger domain, C3HC4 (zinc finger)"/>
    <property type="match status" value="1"/>
</dbReference>
<evidence type="ECO:0000259" key="9">
    <source>
        <dbReference type="PROSITE" id="PS51292"/>
    </source>
</evidence>
<name>A0A1E1JR84_9HELO</name>
<dbReference type="PANTHER" id="PTHR46283">
    <property type="entry name" value="E3 UBIQUITIN-PROTEIN LIGASE MARCH5"/>
    <property type="match status" value="1"/>
</dbReference>
<accession>A0A1E1JR84</accession>
<dbReference type="EMBL" id="FJUX01000001">
    <property type="protein sequence ID" value="CZS88318.1"/>
    <property type="molecule type" value="Genomic_DNA"/>
</dbReference>
<evidence type="ECO:0000256" key="1">
    <source>
        <dbReference type="ARBA" id="ARBA00004141"/>
    </source>
</evidence>
<organism evidence="10 11">
    <name type="scientific">Rhynchosporium agropyri</name>
    <dbReference type="NCBI Taxonomy" id="914238"/>
    <lineage>
        <taxon>Eukaryota</taxon>
        <taxon>Fungi</taxon>
        <taxon>Dikarya</taxon>
        <taxon>Ascomycota</taxon>
        <taxon>Pezizomycotina</taxon>
        <taxon>Leotiomycetes</taxon>
        <taxon>Helotiales</taxon>
        <taxon>Ploettnerulaceae</taxon>
        <taxon>Rhynchosporium</taxon>
    </lineage>
</organism>
<dbReference type="InterPro" id="IPR011016">
    <property type="entry name" value="Znf_RING-CH"/>
</dbReference>
<evidence type="ECO:0000313" key="10">
    <source>
        <dbReference type="EMBL" id="CZS88318.1"/>
    </source>
</evidence>
<keyword evidence="5" id="KW-0862">Zinc</keyword>
<dbReference type="SUPFAM" id="SSF57850">
    <property type="entry name" value="RING/U-box"/>
    <property type="match status" value="1"/>
</dbReference>
<dbReference type="AlphaFoldDB" id="A0A1E1JR84"/>
<dbReference type="GO" id="GO:0016020">
    <property type="term" value="C:membrane"/>
    <property type="evidence" value="ECO:0007669"/>
    <property type="project" value="UniProtKB-SubCell"/>
</dbReference>
<dbReference type="GO" id="GO:0008270">
    <property type="term" value="F:zinc ion binding"/>
    <property type="evidence" value="ECO:0007669"/>
    <property type="project" value="UniProtKB-KW"/>
</dbReference>
<feature type="compositionally biased region" description="Polar residues" evidence="8">
    <location>
        <begin position="16"/>
        <end position="26"/>
    </location>
</feature>
<evidence type="ECO:0000313" key="11">
    <source>
        <dbReference type="Proteomes" id="UP000178912"/>
    </source>
</evidence>
<evidence type="ECO:0000256" key="7">
    <source>
        <dbReference type="ARBA" id="ARBA00023136"/>
    </source>
</evidence>
<keyword evidence="3" id="KW-0479">Metal-binding</keyword>
<keyword evidence="4" id="KW-0863">Zinc-finger</keyword>
<evidence type="ECO:0000256" key="4">
    <source>
        <dbReference type="ARBA" id="ARBA00022771"/>
    </source>
</evidence>
<evidence type="ECO:0000256" key="8">
    <source>
        <dbReference type="SAM" id="MobiDB-lite"/>
    </source>
</evidence>
<keyword evidence="11" id="KW-1185">Reference proteome</keyword>
<dbReference type="Proteomes" id="UP000178912">
    <property type="component" value="Unassembled WGS sequence"/>
</dbReference>
<dbReference type="PROSITE" id="PS51292">
    <property type="entry name" value="ZF_RING_CH"/>
    <property type="match status" value="1"/>
</dbReference>
<gene>
    <name evidence="10" type="ORF">RAG0_00040</name>
</gene>
<protein>
    <recommendedName>
        <fullName evidence="9">RING-CH-type domain-containing protein</fullName>
    </recommendedName>
</protein>
<feature type="region of interest" description="Disordered" evidence="8">
    <location>
        <begin position="370"/>
        <end position="397"/>
    </location>
</feature>
<feature type="domain" description="RING-CH-type" evidence="9">
    <location>
        <begin position="68"/>
        <end position="141"/>
    </location>
</feature>
<comment type="subcellular location">
    <subcellularLocation>
        <location evidence="1">Membrane</location>
        <topology evidence="1">Multi-pass membrane protein</topology>
    </subcellularLocation>
</comment>
<proteinExistence type="predicted"/>
<evidence type="ECO:0000256" key="2">
    <source>
        <dbReference type="ARBA" id="ARBA00022692"/>
    </source>
</evidence>
<evidence type="ECO:0000256" key="6">
    <source>
        <dbReference type="ARBA" id="ARBA00022989"/>
    </source>
</evidence>
<evidence type="ECO:0000256" key="3">
    <source>
        <dbReference type="ARBA" id="ARBA00022723"/>
    </source>
</evidence>
<dbReference type="OrthoDB" id="5817083at2759"/>
<keyword evidence="7" id="KW-0472">Membrane</keyword>
<keyword evidence="6" id="KW-1133">Transmembrane helix</keyword>